<reference evidence="4 5" key="1">
    <citation type="submission" date="2024-02" db="EMBL/GenBank/DDBJ databases">
        <title>High-quality chromosome-scale genome assembly of Pensacola bahiagrass (Paspalum notatum Flugge var. saurae).</title>
        <authorList>
            <person name="Vega J.M."/>
            <person name="Podio M."/>
            <person name="Orjuela J."/>
            <person name="Siena L.A."/>
            <person name="Pessino S.C."/>
            <person name="Combes M.C."/>
            <person name="Mariac C."/>
            <person name="Albertini E."/>
            <person name="Pupilli F."/>
            <person name="Ortiz J.P.A."/>
            <person name="Leblanc O."/>
        </authorList>
    </citation>
    <scope>NUCLEOTIDE SEQUENCE [LARGE SCALE GENOMIC DNA]</scope>
    <source>
        <strain evidence="4">R1</strain>
        <tissue evidence="4">Leaf</tissue>
    </source>
</reference>
<feature type="region of interest" description="Disordered" evidence="1">
    <location>
        <begin position="93"/>
        <end position="171"/>
    </location>
</feature>
<evidence type="ECO:0000259" key="3">
    <source>
        <dbReference type="Pfam" id="PF14364"/>
    </source>
</evidence>
<gene>
    <name evidence="4" type="ORF">U9M48_025168</name>
</gene>
<keyword evidence="2" id="KW-0812">Transmembrane</keyword>
<dbReference type="AlphaFoldDB" id="A0AAQ3TPU5"/>
<dbReference type="InterPro" id="IPR025520">
    <property type="entry name" value="DUF4408"/>
</dbReference>
<sequence length="216" mass="22808">MLGAGAVGAAWSAARGWLTPAVLFLAVNLVVATIAVASRLMAAPAPGGDEDEDEAAAGERVARALLRAPSLAVDRLRSSLSFSRLGLAVPGAGDGDGAQPPGFDAAAGAASAPEPALQPPPATEEAEREREEARSRIERSRSEAAAEAAHAADTKRRRARARRAVAAEEEPMAAVEVDARADDFIRRFREQLRLQRLDSILRYRDTLRRTGSAPPE</sequence>
<evidence type="ECO:0000313" key="4">
    <source>
        <dbReference type="EMBL" id="WVZ77283.1"/>
    </source>
</evidence>
<proteinExistence type="predicted"/>
<dbReference type="PANTHER" id="PTHR33098:SF53">
    <property type="entry name" value="OS05G0540900 PROTEIN"/>
    <property type="match status" value="1"/>
</dbReference>
<dbReference type="PANTHER" id="PTHR33098">
    <property type="entry name" value="COTTON FIBER (DUF761)"/>
    <property type="match status" value="1"/>
</dbReference>
<organism evidence="4 5">
    <name type="scientific">Paspalum notatum var. saurae</name>
    <dbReference type="NCBI Taxonomy" id="547442"/>
    <lineage>
        <taxon>Eukaryota</taxon>
        <taxon>Viridiplantae</taxon>
        <taxon>Streptophyta</taxon>
        <taxon>Embryophyta</taxon>
        <taxon>Tracheophyta</taxon>
        <taxon>Spermatophyta</taxon>
        <taxon>Magnoliopsida</taxon>
        <taxon>Liliopsida</taxon>
        <taxon>Poales</taxon>
        <taxon>Poaceae</taxon>
        <taxon>PACMAD clade</taxon>
        <taxon>Panicoideae</taxon>
        <taxon>Andropogonodae</taxon>
        <taxon>Paspaleae</taxon>
        <taxon>Paspalinae</taxon>
        <taxon>Paspalum</taxon>
    </lineage>
</organism>
<dbReference type="InterPro" id="IPR008480">
    <property type="entry name" value="DUF761_pln"/>
</dbReference>
<dbReference type="Pfam" id="PF05553">
    <property type="entry name" value="DUF761"/>
    <property type="match status" value="1"/>
</dbReference>
<feature type="compositionally biased region" description="Basic and acidic residues" evidence="1">
    <location>
        <begin position="125"/>
        <end position="154"/>
    </location>
</feature>
<dbReference type="Proteomes" id="UP001341281">
    <property type="component" value="Chromosome 05"/>
</dbReference>
<feature type="compositionally biased region" description="Low complexity" evidence="1">
    <location>
        <begin position="93"/>
        <end position="115"/>
    </location>
</feature>
<feature type="domain" description="DUF4408" evidence="3">
    <location>
        <begin position="11"/>
        <end position="40"/>
    </location>
</feature>
<name>A0AAQ3TPU5_PASNO</name>
<accession>A0AAQ3TPU5</accession>
<protein>
    <recommendedName>
        <fullName evidence="3">DUF4408 domain-containing protein</fullName>
    </recommendedName>
</protein>
<dbReference type="Pfam" id="PF14364">
    <property type="entry name" value="DUF4408"/>
    <property type="match status" value="1"/>
</dbReference>
<feature type="transmembrane region" description="Helical" evidence="2">
    <location>
        <begin position="17"/>
        <end position="37"/>
    </location>
</feature>
<evidence type="ECO:0000256" key="1">
    <source>
        <dbReference type="SAM" id="MobiDB-lite"/>
    </source>
</evidence>
<evidence type="ECO:0000256" key="2">
    <source>
        <dbReference type="SAM" id="Phobius"/>
    </source>
</evidence>
<keyword evidence="2" id="KW-1133">Transmembrane helix</keyword>
<dbReference type="EMBL" id="CP144749">
    <property type="protein sequence ID" value="WVZ77283.1"/>
    <property type="molecule type" value="Genomic_DNA"/>
</dbReference>
<evidence type="ECO:0000313" key="5">
    <source>
        <dbReference type="Proteomes" id="UP001341281"/>
    </source>
</evidence>
<keyword evidence="2" id="KW-0472">Membrane</keyword>
<keyword evidence="5" id="KW-1185">Reference proteome</keyword>